<dbReference type="Pfam" id="PF02001">
    <property type="entry name" value="DUF134"/>
    <property type="match status" value="1"/>
</dbReference>
<evidence type="ECO:0000313" key="3">
    <source>
        <dbReference type="EMBL" id="QKG78873.1"/>
    </source>
</evidence>
<dbReference type="RefSeq" id="WP_173072388.1">
    <property type="nucleotide sequence ID" value="NZ_CP041345.1"/>
</dbReference>
<organism evidence="3 4">
    <name type="scientific">Tenuifilum thalassicum</name>
    <dbReference type="NCBI Taxonomy" id="2590900"/>
    <lineage>
        <taxon>Bacteria</taxon>
        <taxon>Pseudomonadati</taxon>
        <taxon>Bacteroidota</taxon>
        <taxon>Bacteroidia</taxon>
        <taxon>Bacteroidales</taxon>
        <taxon>Tenuifilaceae</taxon>
        <taxon>Tenuifilum</taxon>
    </lineage>
</organism>
<dbReference type="AlphaFoldDB" id="A0A7D3XY50"/>
<evidence type="ECO:0000256" key="2">
    <source>
        <dbReference type="HAMAP-Rule" id="MF_00674"/>
    </source>
</evidence>
<dbReference type="KEGG" id="ttz:FHG85_00850"/>
<keyword evidence="4" id="KW-1185">Reference proteome</keyword>
<comment type="similarity">
    <text evidence="1 2">Belongs to the UPF0251 family.</text>
</comment>
<dbReference type="PANTHER" id="PTHR37478:SF2">
    <property type="entry name" value="UPF0251 PROTEIN TK0562"/>
    <property type="match status" value="1"/>
</dbReference>
<dbReference type="InterPro" id="IPR036388">
    <property type="entry name" value="WH-like_DNA-bd_sf"/>
</dbReference>
<dbReference type="HAMAP" id="MF_00674">
    <property type="entry name" value="UPF0251"/>
    <property type="match status" value="1"/>
</dbReference>
<dbReference type="Gene3D" id="1.10.10.10">
    <property type="entry name" value="Winged helix-like DNA-binding domain superfamily/Winged helix DNA-binding domain"/>
    <property type="match status" value="1"/>
</dbReference>
<dbReference type="PANTHER" id="PTHR37478">
    <property type="match status" value="1"/>
</dbReference>
<gene>
    <name evidence="3" type="ORF">FHG85_00850</name>
</gene>
<sequence length="104" mass="11607">MPRKKCHRQICYSPETVLFKPAGKPTCSIGIIELELDELEAIRLADQQDLYHEDAAKQMGVSRQTFGRILEQARKKVATAIVNGMAIKINTNSSETSCVDTINE</sequence>
<reference evidence="3 4" key="1">
    <citation type="submission" date="2019-07" db="EMBL/GenBank/DDBJ databases">
        <title>Thalassofilum flectens gen. nov., sp. nov., a novel moderate thermophilic anaerobe from a shallow sea hot spring in Kunashir Island (Russia), representing a new family in the order Bacteroidales, and proposal of Thalassofilacea fam. nov.</title>
        <authorList>
            <person name="Kochetkova T.V."/>
            <person name="Podosokorskaya O.A."/>
            <person name="Novikov A."/>
            <person name="Elcheninov A.G."/>
            <person name="Toshchakov S.V."/>
            <person name="Kublanov I.V."/>
        </authorList>
    </citation>
    <scope>NUCLEOTIDE SEQUENCE [LARGE SCALE GENOMIC DNA]</scope>
    <source>
        <strain evidence="3 4">38-H</strain>
    </source>
</reference>
<dbReference type="SUPFAM" id="SSF88659">
    <property type="entry name" value="Sigma3 and sigma4 domains of RNA polymerase sigma factors"/>
    <property type="match status" value="1"/>
</dbReference>
<accession>A0A7D3XY50</accession>
<dbReference type="EMBL" id="CP041345">
    <property type="protein sequence ID" value="QKG78873.1"/>
    <property type="molecule type" value="Genomic_DNA"/>
</dbReference>
<proteinExistence type="inferred from homology"/>
<dbReference type="InterPro" id="IPR013324">
    <property type="entry name" value="RNA_pol_sigma_r3/r4-like"/>
</dbReference>
<name>A0A7D3XY50_9BACT</name>
<protein>
    <recommendedName>
        <fullName evidence="2">UPF0251 protein FHG85_00850</fullName>
    </recommendedName>
</protein>
<evidence type="ECO:0000256" key="1">
    <source>
        <dbReference type="ARBA" id="ARBA00009350"/>
    </source>
</evidence>
<dbReference type="InterPro" id="IPR002852">
    <property type="entry name" value="UPF0251"/>
</dbReference>
<evidence type="ECO:0000313" key="4">
    <source>
        <dbReference type="Proteomes" id="UP000500961"/>
    </source>
</evidence>
<dbReference type="Proteomes" id="UP000500961">
    <property type="component" value="Chromosome"/>
</dbReference>